<protein>
    <submittedName>
        <fullName evidence="1">Uncharacterized protein</fullName>
    </submittedName>
</protein>
<organism evidence="1 2">
    <name type="scientific">Streptomyces brevispora</name>
    <dbReference type="NCBI Taxonomy" id="887462"/>
    <lineage>
        <taxon>Bacteria</taxon>
        <taxon>Bacillati</taxon>
        <taxon>Actinomycetota</taxon>
        <taxon>Actinomycetes</taxon>
        <taxon>Kitasatosporales</taxon>
        <taxon>Streptomycetaceae</taxon>
        <taxon>Streptomyces</taxon>
    </lineage>
</organism>
<dbReference type="Proteomes" id="UP000318186">
    <property type="component" value="Unassembled WGS sequence"/>
</dbReference>
<sequence>MGWLLGQSGRPIGIQLYSDFMADTTIKISDEIRDRIRALAEERGLSARAYVERLVSSVPTEDERAERTAKAIAYVRAHFGTDLGPDDLAAGEEWRQAIVARRIGSRR</sequence>
<accession>A0A561V2S8</accession>
<evidence type="ECO:0000313" key="2">
    <source>
        <dbReference type="Proteomes" id="UP000318186"/>
    </source>
</evidence>
<proteinExistence type="predicted"/>
<dbReference type="AlphaFoldDB" id="A0A561V2S8"/>
<gene>
    <name evidence="1" type="ORF">FHX80_114393</name>
</gene>
<dbReference type="SUPFAM" id="SSF47598">
    <property type="entry name" value="Ribbon-helix-helix"/>
    <property type="match status" value="1"/>
</dbReference>
<dbReference type="EMBL" id="VIWW01000001">
    <property type="protein sequence ID" value="TWG05911.1"/>
    <property type="molecule type" value="Genomic_DNA"/>
</dbReference>
<evidence type="ECO:0000313" key="1">
    <source>
        <dbReference type="EMBL" id="TWG05911.1"/>
    </source>
</evidence>
<dbReference type="GO" id="GO:0006355">
    <property type="term" value="P:regulation of DNA-templated transcription"/>
    <property type="evidence" value="ECO:0007669"/>
    <property type="project" value="InterPro"/>
</dbReference>
<reference evidence="1 2" key="1">
    <citation type="submission" date="2019-06" db="EMBL/GenBank/DDBJ databases">
        <title>Sequencing the genomes of 1000 actinobacteria strains.</title>
        <authorList>
            <person name="Klenk H.-P."/>
        </authorList>
    </citation>
    <scope>NUCLEOTIDE SEQUENCE [LARGE SCALE GENOMIC DNA]</scope>
    <source>
        <strain evidence="1 2">DSM 42059</strain>
    </source>
</reference>
<dbReference type="InterPro" id="IPR010985">
    <property type="entry name" value="Ribbon_hlx_hlx"/>
</dbReference>
<comment type="caution">
    <text evidence="1">The sequence shown here is derived from an EMBL/GenBank/DDBJ whole genome shotgun (WGS) entry which is preliminary data.</text>
</comment>
<name>A0A561V2S8_9ACTN</name>